<comment type="caution">
    <text evidence="1">The sequence shown here is derived from an EMBL/GenBank/DDBJ whole genome shotgun (WGS) entry which is preliminary data.</text>
</comment>
<accession>A0ACB9NRW2</accession>
<evidence type="ECO:0000313" key="1">
    <source>
        <dbReference type="EMBL" id="KAI4338372.1"/>
    </source>
</evidence>
<keyword evidence="2" id="KW-1185">Reference proteome</keyword>
<name>A0ACB9NRW2_9MYRT</name>
<sequence length="490" mass="53912">MATATAKDEAEVKEHTVVILPTPGMGHLIPLVELSKRLVRHHPGLKVCFLIPNDGSPSKAQESHLRSLPPSTFSYTFLPPVSFHDLPPNTRVETIISLTVSRSLPSLRSSLSSLSRSTTLLALFVDLFGTDAFEVSREFNVPPYIFFPSTATTLSLIFYLPTLDQSVDCEYREITHPVRIPGCIPLPGSELFDPVQDRKDEAYRWVLHHAKRYPLAEGILENSFAELEPGPLKYLLVDDPSRPPVFPVGPLVNMEPPSSADNGKSSECLRWLDEQPHDSVLYVSFGSGGTLSTEQMDELAHGLEMSGQRFLWVVRSPNDTVANATYFSVNNGQREPFEFLPSGFLERTKRRGLVVASWAPQAQVLACRSTGGFLTHCGWNSTLESVVNGVPLIAWPLYAEQKMNAEVLTKDTKVALRAEAEGESGVVRRGEVERVVRGLMDGKEGKEVRNRVKDLKHAASKVLSVDGSSTKALAQVVRRLLDAAATSSSS</sequence>
<evidence type="ECO:0000313" key="2">
    <source>
        <dbReference type="Proteomes" id="UP001057402"/>
    </source>
</evidence>
<dbReference type="Proteomes" id="UP001057402">
    <property type="component" value="Chromosome 7"/>
</dbReference>
<gene>
    <name evidence="1" type="ORF">MLD38_023438</name>
</gene>
<reference evidence="2" key="1">
    <citation type="journal article" date="2023" name="Front. Plant Sci.">
        <title>Chromosomal-level genome assembly of Melastoma candidum provides insights into trichome evolution.</title>
        <authorList>
            <person name="Zhong Y."/>
            <person name="Wu W."/>
            <person name="Sun C."/>
            <person name="Zou P."/>
            <person name="Liu Y."/>
            <person name="Dai S."/>
            <person name="Zhou R."/>
        </authorList>
    </citation>
    <scope>NUCLEOTIDE SEQUENCE [LARGE SCALE GENOMIC DNA]</scope>
</reference>
<organism evidence="1 2">
    <name type="scientific">Melastoma candidum</name>
    <dbReference type="NCBI Taxonomy" id="119954"/>
    <lineage>
        <taxon>Eukaryota</taxon>
        <taxon>Viridiplantae</taxon>
        <taxon>Streptophyta</taxon>
        <taxon>Embryophyta</taxon>
        <taxon>Tracheophyta</taxon>
        <taxon>Spermatophyta</taxon>
        <taxon>Magnoliopsida</taxon>
        <taxon>eudicotyledons</taxon>
        <taxon>Gunneridae</taxon>
        <taxon>Pentapetalae</taxon>
        <taxon>rosids</taxon>
        <taxon>malvids</taxon>
        <taxon>Myrtales</taxon>
        <taxon>Melastomataceae</taxon>
        <taxon>Melastomatoideae</taxon>
        <taxon>Melastomateae</taxon>
        <taxon>Melastoma</taxon>
    </lineage>
</organism>
<proteinExistence type="predicted"/>
<protein>
    <submittedName>
        <fullName evidence="1">Uncharacterized protein</fullName>
    </submittedName>
</protein>
<dbReference type="EMBL" id="CM042886">
    <property type="protein sequence ID" value="KAI4338372.1"/>
    <property type="molecule type" value="Genomic_DNA"/>
</dbReference>